<dbReference type="InterPro" id="IPR036230">
    <property type="entry name" value="LeuA_allosteric_dom_sf"/>
</dbReference>
<gene>
    <name evidence="2" type="ORF">H5P34_16800</name>
</gene>
<dbReference type="EMBL" id="JACKVC010000016">
    <property type="protein sequence ID" value="MCV7389719.1"/>
    <property type="molecule type" value="Genomic_DNA"/>
</dbReference>
<evidence type="ECO:0000313" key="2">
    <source>
        <dbReference type="EMBL" id="MCV7389719.1"/>
    </source>
</evidence>
<dbReference type="SUPFAM" id="SSF110921">
    <property type="entry name" value="2-isopropylmalate synthase LeuA, allosteric (dimerisation) domain"/>
    <property type="match status" value="1"/>
</dbReference>
<evidence type="ECO:0000256" key="1">
    <source>
        <dbReference type="ARBA" id="ARBA00022679"/>
    </source>
</evidence>
<reference evidence="2" key="1">
    <citation type="submission" date="2020-07" db="EMBL/GenBank/DDBJ databases">
        <authorList>
            <person name="Pettersson B.M.F."/>
            <person name="Behra P.R.K."/>
            <person name="Ramesh M."/>
            <person name="Das S."/>
            <person name="Dasgupta S."/>
            <person name="Kirsebom L.A."/>
        </authorList>
    </citation>
    <scope>NUCLEOTIDE SEQUENCE</scope>
    <source>
        <strain evidence="2">DSM 44242</strain>
    </source>
</reference>
<evidence type="ECO:0000313" key="3">
    <source>
        <dbReference type="Proteomes" id="UP001141659"/>
    </source>
</evidence>
<reference evidence="2" key="2">
    <citation type="journal article" date="2022" name="BMC Genomics">
        <title>Comparative genome analysis of mycobacteria focusing on tRNA and non-coding RNA.</title>
        <authorList>
            <person name="Behra P.R.K."/>
            <person name="Pettersson B.M.F."/>
            <person name="Ramesh M."/>
            <person name="Das S."/>
            <person name="Dasgupta S."/>
            <person name="Kirsebom L.A."/>
        </authorList>
    </citation>
    <scope>NUCLEOTIDE SEQUENCE</scope>
    <source>
        <strain evidence="2">DSM 44242</strain>
    </source>
</reference>
<proteinExistence type="predicted"/>
<organism evidence="2 3">
    <name type="scientific">Mycolicibacterium porcinum</name>
    <dbReference type="NCBI Taxonomy" id="39693"/>
    <lineage>
        <taxon>Bacteria</taxon>
        <taxon>Bacillati</taxon>
        <taxon>Actinomycetota</taxon>
        <taxon>Actinomycetes</taxon>
        <taxon>Mycobacteriales</taxon>
        <taxon>Mycobacteriaceae</taxon>
        <taxon>Mycolicibacterium</taxon>
    </lineage>
</organism>
<keyword evidence="1" id="KW-0808">Transferase</keyword>
<name>A0AAW5T634_9MYCO</name>
<sequence>MYLTSSAPQSGTQSSFAAHFANPLPRGLREAGESASWEQFLDEYAAGPGALKLGQWSCTDTVRSASRLGPQARHYQATLAMGDTISTLTAAASGPIAALTEMLYAHGITVETMSFHQLPVGGRTATFIEGCDGMHSEWAMGLDDDPERSALHAVIACANRLMSNRFLATA</sequence>
<protein>
    <submittedName>
        <fullName evidence="2">Homocitrate synthase</fullName>
    </submittedName>
</protein>
<dbReference type="Gene3D" id="3.30.160.270">
    <property type="match status" value="1"/>
</dbReference>
<dbReference type="AlphaFoldDB" id="A0AAW5T634"/>
<dbReference type="RefSeq" id="WP_036439550.1">
    <property type="nucleotide sequence ID" value="NZ_JACKVC010000016.1"/>
</dbReference>
<comment type="caution">
    <text evidence="2">The sequence shown here is derived from an EMBL/GenBank/DDBJ whole genome shotgun (WGS) entry which is preliminary data.</text>
</comment>
<dbReference type="Proteomes" id="UP001141659">
    <property type="component" value="Unassembled WGS sequence"/>
</dbReference>
<accession>A0AAW5T634</accession>
<dbReference type="GO" id="GO:0016740">
    <property type="term" value="F:transferase activity"/>
    <property type="evidence" value="ECO:0007669"/>
    <property type="project" value="UniProtKB-KW"/>
</dbReference>